<dbReference type="Pfam" id="PF00084">
    <property type="entry name" value="Sushi"/>
    <property type="match status" value="2"/>
</dbReference>
<evidence type="ECO:0000259" key="23">
    <source>
        <dbReference type="PROSITE" id="PS50923"/>
    </source>
</evidence>
<evidence type="ECO:0000259" key="22">
    <source>
        <dbReference type="PROSITE" id="PS50240"/>
    </source>
</evidence>
<keyword evidence="24" id="KW-1185">Reference proteome</keyword>
<dbReference type="PROSITE" id="PS50923">
    <property type="entry name" value="SUSHI"/>
    <property type="match status" value="2"/>
</dbReference>
<dbReference type="GO" id="GO:0006956">
    <property type="term" value="P:complement activation"/>
    <property type="evidence" value="ECO:0007669"/>
    <property type="project" value="InterPro"/>
</dbReference>
<comment type="cofactor">
    <cofactor evidence="1">
        <name>Mn(2+)</name>
        <dbReference type="ChEBI" id="CHEBI:29035"/>
    </cofactor>
</comment>
<dbReference type="KEGG" id="pmrn:116946924"/>
<evidence type="ECO:0000256" key="14">
    <source>
        <dbReference type="ARBA" id="ARBA00023157"/>
    </source>
</evidence>
<evidence type="ECO:0000256" key="17">
    <source>
        <dbReference type="PIRSR" id="PIRSR001154-1"/>
    </source>
</evidence>
<feature type="chain" id="PRO_5042534057" description="C3/C5 convertase" evidence="20">
    <location>
        <begin position="26"/>
        <end position="763"/>
    </location>
</feature>
<keyword evidence="15" id="KW-0325">Glycoprotein</keyword>
<evidence type="ECO:0000256" key="18">
    <source>
        <dbReference type="PROSITE-ProRule" id="PRU00302"/>
    </source>
</evidence>
<feature type="disulfide bond" evidence="18">
    <location>
        <begin position="186"/>
        <end position="213"/>
    </location>
</feature>
<dbReference type="Gene3D" id="3.40.50.410">
    <property type="entry name" value="von Willebrand factor, type A domain"/>
    <property type="match status" value="1"/>
</dbReference>
<dbReference type="PROSITE" id="PS00135">
    <property type="entry name" value="TRYPSIN_SER"/>
    <property type="match status" value="1"/>
</dbReference>
<dbReference type="GO" id="GO:0006508">
    <property type="term" value="P:proteolysis"/>
    <property type="evidence" value="ECO:0007669"/>
    <property type="project" value="UniProtKB-KW"/>
</dbReference>
<keyword evidence="14 18" id="KW-1015">Disulfide bond</keyword>
<dbReference type="InterPro" id="IPR033116">
    <property type="entry name" value="TRYPSIN_SER"/>
</dbReference>
<keyword evidence="7 18" id="KW-0768">Sushi</keyword>
<dbReference type="RefSeq" id="XP_032818095.1">
    <property type="nucleotide sequence ID" value="XM_032962204.1"/>
</dbReference>
<protein>
    <recommendedName>
        <fullName evidence="16">C3/C5 convertase</fullName>
    </recommendedName>
</protein>
<evidence type="ECO:0000313" key="24">
    <source>
        <dbReference type="Proteomes" id="UP001318040"/>
    </source>
</evidence>
<accession>A0AAJ7THR3</accession>
<dbReference type="GO" id="GO:0070062">
    <property type="term" value="C:extracellular exosome"/>
    <property type="evidence" value="ECO:0007669"/>
    <property type="project" value="TreeGrafter"/>
</dbReference>
<feature type="domain" description="Sushi" evidence="23">
    <location>
        <begin position="96"/>
        <end position="155"/>
    </location>
</feature>
<dbReference type="PROSITE" id="PS50240">
    <property type="entry name" value="TRYPSIN_DOM"/>
    <property type="match status" value="1"/>
</dbReference>
<feature type="domain" description="Peptidase S1" evidence="22">
    <location>
        <begin position="470"/>
        <end position="756"/>
    </location>
</feature>
<dbReference type="Pfam" id="PF00092">
    <property type="entry name" value="VWA"/>
    <property type="match status" value="1"/>
</dbReference>
<dbReference type="GO" id="GO:0009986">
    <property type="term" value="C:cell surface"/>
    <property type="evidence" value="ECO:0007669"/>
    <property type="project" value="UniProtKB-SubCell"/>
</dbReference>
<dbReference type="InterPro" id="IPR001314">
    <property type="entry name" value="Peptidase_S1A"/>
</dbReference>
<dbReference type="InterPro" id="IPR018114">
    <property type="entry name" value="TRYPSIN_HIS"/>
</dbReference>
<evidence type="ECO:0000256" key="15">
    <source>
        <dbReference type="ARBA" id="ARBA00023180"/>
    </source>
</evidence>
<dbReference type="InterPro" id="IPR009003">
    <property type="entry name" value="Peptidase_S1_PA"/>
</dbReference>
<keyword evidence="12 19" id="KW-0720">Serine protease</keyword>
<feature type="domain" description="Sushi" evidence="23">
    <location>
        <begin position="158"/>
        <end position="215"/>
    </location>
</feature>
<name>A0AAJ7THR3_PETMA</name>
<evidence type="ECO:0000256" key="6">
    <source>
        <dbReference type="ARBA" id="ARBA00022588"/>
    </source>
</evidence>
<keyword evidence="10" id="KW-0677">Repeat</keyword>
<dbReference type="PIRSF" id="PIRSF001154">
    <property type="entry name" value="Compl_C2_B"/>
    <property type="match status" value="1"/>
</dbReference>
<dbReference type="PRINTS" id="PR00453">
    <property type="entry name" value="VWFADOMAIN"/>
</dbReference>
<dbReference type="CDD" id="cd00033">
    <property type="entry name" value="CCP"/>
    <property type="match status" value="2"/>
</dbReference>
<dbReference type="InterPro" id="IPR011360">
    <property type="entry name" value="Compl_C2_B"/>
</dbReference>
<evidence type="ECO:0000256" key="16">
    <source>
        <dbReference type="ARBA" id="ARBA00029636"/>
    </source>
</evidence>
<dbReference type="InterPro" id="IPR001254">
    <property type="entry name" value="Trypsin_dom"/>
</dbReference>
<evidence type="ECO:0000256" key="4">
    <source>
        <dbReference type="ARBA" id="ARBA00004613"/>
    </source>
</evidence>
<evidence type="ECO:0000256" key="9">
    <source>
        <dbReference type="ARBA" id="ARBA00022729"/>
    </source>
</evidence>
<organism evidence="24 25">
    <name type="scientific">Petromyzon marinus</name>
    <name type="common">Sea lamprey</name>
    <dbReference type="NCBI Taxonomy" id="7757"/>
    <lineage>
        <taxon>Eukaryota</taxon>
        <taxon>Metazoa</taxon>
        <taxon>Chordata</taxon>
        <taxon>Craniata</taxon>
        <taxon>Vertebrata</taxon>
        <taxon>Cyclostomata</taxon>
        <taxon>Hyperoartia</taxon>
        <taxon>Petromyzontiformes</taxon>
        <taxon>Petromyzontidae</taxon>
        <taxon>Petromyzon</taxon>
    </lineage>
</organism>
<dbReference type="InterPro" id="IPR000436">
    <property type="entry name" value="Sushi_SCR_CCP_dom"/>
</dbReference>
<dbReference type="AlphaFoldDB" id="A0AAJ7THR3"/>
<dbReference type="GeneID" id="116946924"/>
<evidence type="ECO:0000256" key="20">
    <source>
        <dbReference type="SAM" id="SignalP"/>
    </source>
</evidence>
<dbReference type="FunFam" id="2.40.10.10:FF:000068">
    <property type="entry name" value="transmembrane protease serine 2"/>
    <property type="match status" value="1"/>
</dbReference>
<evidence type="ECO:0000256" key="11">
    <source>
        <dbReference type="ARBA" id="ARBA00022801"/>
    </source>
</evidence>
<dbReference type="GO" id="GO:0009617">
    <property type="term" value="P:response to bacterium"/>
    <property type="evidence" value="ECO:0007669"/>
    <property type="project" value="TreeGrafter"/>
</dbReference>
<dbReference type="Proteomes" id="UP001318040">
    <property type="component" value="Chromosome 28"/>
</dbReference>
<feature type="signal peptide" evidence="20">
    <location>
        <begin position="1"/>
        <end position="25"/>
    </location>
</feature>
<reference evidence="25" key="1">
    <citation type="submission" date="2025-08" db="UniProtKB">
        <authorList>
            <consortium name="RefSeq"/>
        </authorList>
    </citation>
    <scope>IDENTIFICATION</scope>
    <source>
        <tissue evidence="25">Sperm</tissue>
    </source>
</reference>
<keyword evidence="5" id="KW-0964">Secreted</keyword>
<dbReference type="SMART" id="SM00020">
    <property type="entry name" value="Tryp_SPc"/>
    <property type="match status" value="1"/>
</dbReference>
<comment type="cofactor">
    <cofactor evidence="2">
        <name>Mg(2+)</name>
        <dbReference type="ChEBI" id="CHEBI:18420"/>
    </cofactor>
</comment>
<keyword evidence="9 20" id="KW-0732">Signal</keyword>
<dbReference type="Gene3D" id="2.40.10.10">
    <property type="entry name" value="Trypsin-like serine proteases"/>
    <property type="match status" value="2"/>
</dbReference>
<evidence type="ECO:0000256" key="10">
    <source>
        <dbReference type="ARBA" id="ARBA00022737"/>
    </source>
</evidence>
<dbReference type="Gene3D" id="2.10.70.10">
    <property type="entry name" value="Complement Module, domain 1"/>
    <property type="match status" value="3"/>
</dbReference>
<dbReference type="PROSITE" id="PS00134">
    <property type="entry name" value="TRYPSIN_HIS"/>
    <property type="match status" value="1"/>
</dbReference>
<evidence type="ECO:0000256" key="13">
    <source>
        <dbReference type="ARBA" id="ARBA00022859"/>
    </source>
</evidence>
<evidence type="ECO:0000256" key="7">
    <source>
        <dbReference type="ARBA" id="ARBA00022659"/>
    </source>
</evidence>
<proteinExistence type="predicted"/>
<evidence type="ECO:0000256" key="8">
    <source>
        <dbReference type="ARBA" id="ARBA00022670"/>
    </source>
</evidence>
<dbReference type="InterPro" id="IPR043504">
    <property type="entry name" value="Peptidase_S1_PA_chymotrypsin"/>
</dbReference>
<keyword evidence="6" id="KW-0399">Innate immunity</keyword>
<feature type="domain" description="VWFA" evidence="21">
    <location>
        <begin position="257"/>
        <end position="446"/>
    </location>
</feature>
<keyword evidence="8 19" id="KW-0645">Protease</keyword>
<feature type="active site" description="Charge relay system" evidence="17">
    <location>
        <position position="577"/>
    </location>
</feature>
<dbReference type="PANTHER" id="PTHR46393:SF7">
    <property type="entry name" value="COMPLEMENT C2"/>
    <property type="match status" value="1"/>
</dbReference>
<evidence type="ECO:0000256" key="2">
    <source>
        <dbReference type="ARBA" id="ARBA00001946"/>
    </source>
</evidence>
<dbReference type="PRINTS" id="PR00722">
    <property type="entry name" value="CHYMOTRYPSIN"/>
</dbReference>
<dbReference type="SUPFAM" id="SSF50494">
    <property type="entry name" value="Trypsin-like serine proteases"/>
    <property type="match status" value="1"/>
</dbReference>
<evidence type="ECO:0000256" key="12">
    <source>
        <dbReference type="ARBA" id="ARBA00022825"/>
    </source>
</evidence>
<comment type="subcellular location">
    <subcellularLocation>
        <location evidence="3">Cell surface</location>
    </subcellularLocation>
    <subcellularLocation>
        <location evidence="4">Secreted</location>
    </subcellularLocation>
</comment>
<evidence type="ECO:0000256" key="1">
    <source>
        <dbReference type="ARBA" id="ARBA00001936"/>
    </source>
</evidence>
<evidence type="ECO:0000256" key="3">
    <source>
        <dbReference type="ARBA" id="ARBA00004241"/>
    </source>
</evidence>
<dbReference type="PANTHER" id="PTHR46393">
    <property type="entry name" value="SUSHI DOMAIN-CONTAINING PROTEIN"/>
    <property type="match status" value="1"/>
</dbReference>
<gene>
    <name evidence="25" type="primary">LOC116946924</name>
</gene>
<keyword evidence="13" id="KW-0391">Immunity</keyword>
<keyword evidence="11 19" id="KW-0378">Hydrolase</keyword>
<evidence type="ECO:0000256" key="19">
    <source>
        <dbReference type="RuleBase" id="RU363034"/>
    </source>
</evidence>
<dbReference type="SMART" id="SM00032">
    <property type="entry name" value="CCP"/>
    <property type="match status" value="3"/>
</dbReference>
<dbReference type="CDD" id="cd00190">
    <property type="entry name" value="Tryp_SPc"/>
    <property type="match status" value="1"/>
</dbReference>
<evidence type="ECO:0000256" key="5">
    <source>
        <dbReference type="ARBA" id="ARBA00022525"/>
    </source>
</evidence>
<comment type="caution">
    <text evidence="18">Lacks conserved residue(s) required for the propagation of feature annotation.</text>
</comment>
<dbReference type="SUPFAM" id="SSF53300">
    <property type="entry name" value="vWA-like"/>
    <property type="match status" value="1"/>
</dbReference>
<feature type="disulfide bond" evidence="18">
    <location>
        <begin position="126"/>
        <end position="153"/>
    </location>
</feature>
<dbReference type="InterPro" id="IPR035976">
    <property type="entry name" value="Sushi/SCR/CCP_sf"/>
</dbReference>
<sequence length="763" mass="85343">MPRAKLAVAVLSIVVWASHQQLCDARRQCTKQGVSILGGNTSMPDEPVVGSILKYRCPYAMRPFPVHTRVCQKNGDWSPLVNAYNQKANRASCRSMTCVGPLEFENGEYFPRKHPYNVGETITFSCYSGFLFYGSSTRTCQANGKWSGTVPACDDEGSFCRNPGVPFGGRKMGVDFDIEGVVSFTCSPGLVMSGDTKRICLSTGEWTGKASDCEDIYSYDNPEDVSFALSKVTLSMGVEQSESMARSINLTSLYDTHIYLVIDASYSVGKEDFDTGLNFVKDLINRIGMYVRNIRYGIVMYATNPSLKLSVRDSWSNDPNAVIKILDELDYYEFDDTPGTNTAMALKMVLDTMALYKVANQETFKDIRQAIILLTDGRSNVGPPPGKFLMNNIDLDIPREHLDVYVFGMGDVYKDEIETIASQKPNEQHSFVLRDYDDLNDVFEKMLQADEKLFSQCGTSGTFRVPRARIAGGDPTKIELWPWQAQISMRVHISNDHVKPAFCGGSIIAEQWILTAAHCFDEFAITDDEWWKGSIDVVIGSSNKLGGDKISPKQIIIHEDYNRNPDAHVQIENLDNDIALIKLSKRITFGYTYRPVCLPCTKETNEILDLNSENKDWTTLCNIHGKNLIDVKKNTSLTVTGFGLLEGDKKHAQQLQQATVQYAKKEVCLKDIMARFNVTEEKAEKHITDNMLCAWNATSDTCRGDSGGPLVLQKNRRWIQVGIVAGGVAQQCGKNVKSSFYTNVAKMMPWMKRHIPDLNFSDV</sequence>
<dbReference type="SMART" id="SM00327">
    <property type="entry name" value="VWA"/>
    <property type="match status" value="1"/>
</dbReference>
<dbReference type="InterPro" id="IPR002035">
    <property type="entry name" value="VWF_A"/>
</dbReference>
<feature type="active site" description="Charge relay system" evidence="17">
    <location>
        <position position="518"/>
    </location>
</feature>
<dbReference type="GO" id="GO:0004252">
    <property type="term" value="F:serine-type endopeptidase activity"/>
    <property type="evidence" value="ECO:0007669"/>
    <property type="project" value="InterPro"/>
</dbReference>
<dbReference type="GO" id="GO:0045087">
    <property type="term" value="P:innate immune response"/>
    <property type="evidence" value="ECO:0007669"/>
    <property type="project" value="UniProtKB-KW"/>
</dbReference>
<dbReference type="Pfam" id="PF00089">
    <property type="entry name" value="Trypsin"/>
    <property type="match status" value="1"/>
</dbReference>
<evidence type="ECO:0000313" key="25">
    <source>
        <dbReference type="RefSeq" id="XP_032818095.1"/>
    </source>
</evidence>
<dbReference type="PROSITE" id="PS50234">
    <property type="entry name" value="VWFA"/>
    <property type="match status" value="1"/>
</dbReference>
<evidence type="ECO:0000259" key="21">
    <source>
        <dbReference type="PROSITE" id="PS50234"/>
    </source>
</evidence>
<feature type="active site" description="Charge relay system" evidence="17">
    <location>
        <position position="706"/>
    </location>
</feature>
<dbReference type="InterPro" id="IPR036465">
    <property type="entry name" value="vWFA_dom_sf"/>
</dbReference>
<dbReference type="SUPFAM" id="SSF57535">
    <property type="entry name" value="Complement control module/SCR domain"/>
    <property type="match status" value="2"/>
</dbReference>